<feature type="transmembrane region" description="Helical" evidence="1">
    <location>
        <begin position="7"/>
        <end position="24"/>
    </location>
</feature>
<dbReference type="Gene3D" id="3.20.20.450">
    <property type="entry name" value="EAL domain"/>
    <property type="match status" value="1"/>
</dbReference>
<dbReference type="SUPFAM" id="SSF55073">
    <property type="entry name" value="Nucleotide cyclase"/>
    <property type="match status" value="1"/>
</dbReference>
<dbReference type="Proteomes" id="UP000245125">
    <property type="component" value="Unassembled WGS sequence"/>
</dbReference>
<feature type="domain" description="GGDEF" evidence="3">
    <location>
        <begin position="144"/>
        <end position="278"/>
    </location>
</feature>
<dbReference type="SMART" id="SM00267">
    <property type="entry name" value="GGDEF"/>
    <property type="match status" value="1"/>
</dbReference>
<keyword evidence="1" id="KW-0812">Transmembrane</keyword>
<keyword evidence="1" id="KW-1133">Transmembrane helix</keyword>
<dbReference type="InterPro" id="IPR052155">
    <property type="entry name" value="Biofilm_reg_signaling"/>
</dbReference>
<dbReference type="InterPro" id="IPR001633">
    <property type="entry name" value="EAL_dom"/>
</dbReference>
<feature type="domain" description="EAL" evidence="2">
    <location>
        <begin position="287"/>
        <end position="542"/>
    </location>
</feature>
<dbReference type="FunFam" id="3.20.20.450:FF:000001">
    <property type="entry name" value="Cyclic di-GMP phosphodiesterase yahA"/>
    <property type="match status" value="1"/>
</dbReference>
<dbReference type="SUPFAM" id="SSF141868">
    <property type="entry name" value="EAL domain-like"/>
    <property type="match status" value="1"/>
</dbReference>
<dbReference type="Pfam" id="PF00563">
    <property type="entry name" value="EAL"/>
    <property type="match status" value="1"/>
</dbReference>
<feature type="transmembrane region" description="Helical" evidence="1">
    <location>
        <begin position="44"/>
        <end position="64"/>
    </location>
</feature>
<dbReference type="AlphaFoldDB" id="A0A2U3QGD5"/>
<dbReference type="InterPro" id="IPR035919">
    <property type="entry name" value="EAL_sf"/>
</dbReference>
<dbReference type="EMBL" id="OUUY01000068">
    <property type="protein sequence ID" value="SPQ00409.1"/>
    <property type="molecule type" value="Genomic_DNA"/>
</dbReference>
<dbReference type="PROSITE" id="PS50883">
    <property type="entry name" value="EAL"/>
    <property type="match status" value="1"/>
</dbReference>
<evidence type="ECO:0000259" key="2">
    <source>
        <dbReference type="PROSITE" id="PS50883"/>
    </source>
</evidence>
<evidence type="ECO:0000259" key="3">
    <source>
        <dbReference type="PROSITE" id="PS50887"/>
    </source>
</evidence>
<dbReference type="PROSITE" id="PS50887">
    <property type="entry name" value="GGDEF"/>
    <property type="match status" value="1"/>
</dbReference>
<keyword evidence="5" id="KW-1185">Reference proteome</keyword>
<dbReference type="OrthoDB" id="9762141at2"/>
<dbReference type="Pfam" id="PF00990">
    <property type="entry name" value="GGDEF"/>
    <property type="match status" value="1"/>
</dbReference>
<dbReference type="CDD" id="cd01949">
    <property type="entry name" value="GGDEF"/>
    <property type="match status" value="1"/>
</dbReference>
<dbReference type="NCBIfam" id="TIGR00254">
    <property type="entry name" value="GGDEF"/>
    <property type="match status" value="1"/>
</dbReference>
<reference evidence="5" key="1">
    <citation type="submission" date="2018-03" db="EMBL/GenBank/DDBJ databases">
        <authorList>
            <person name="Zecchin S."/>
        </authorList>
    </citation>
    <scope>NUCLEOTIDE SEQUENCE [LARGE SCALE GENOMIC DNA]</scope>
</reference>
<evidence type="ECO:0000313" key="5">
    <source>
        <dbReference type="Proteomes" id="UP000245125"/>
    </source>
</evidence>
<name>A0A2U3QGD5_9BACT</name>
<dbReference type="InterPro" id="IPR029787">
    <property type="entry name" value="Nucleotide_cyclase"/>
</dbReference>
<protein>
    <recommendedName>
        <fullName evidence="6">Diguanylate cyclase</fullName>
    </recommendedName>
</protein>
<dbReference type="Gene3D" id="3.30.70.270">
    <property type="match status" value="1"/>
</dbReference>
<dbReference type="InterPro" id="IPR000160">
    <property type="entry name" value="GGDEF_dom"/>
</dbReference>
<accession>A0A2U3QGD5</accession>
<sequence length="542" mass="62048">MSRTAAYTVLLAWAILVLYIYSAYNGGVRADFLRFFFSTEQSGIKFRAALLLGPFALTVIGYLISERARLFGRTLLTQKELAKRTADLEIVNGLLVRENAERKKMEEQLVRRAFHDSLTNLPNRALFMDHLQSALERRKRNPAQKFAVFFLDVDRFKVINDGLGHFIGDQLLVMLSQRLKKSMRAIDTVARFGGDEFAILMEDVKDMNQVHHLSERLTEEMRPSFTIAGHEIFVTVSVGIVLSDAGQYGQTDEFLRDADIAMYDAKARGGARHVLFDAEMHAETARMIRLETELRRAVERNEFILYYQPIIKMEGNEIIGFEALVRWQHPERGLILPPDFMEAAEDSGLIIPIGEWVVREACRQMRQWQEQFHGYENLTVSVNISGKVFSQPNFYEVIEKIISETGLEPSKLRLEIVESTLIEHPDIATATLKRLQELNIRFDIDDFGTGYSALNYLRHFPISGLKIDRSFIEALPSDKNNAEIVKVIIALARALNMDVIAEGIETTEQMELFRNMKGEYAQGFYIFRPMDSTAVETILRAR</sequence>
<dbReference type="InterPro" id="IPR043128">
    <property type="entry name" value="Rev_trsase/Diguanyl_cyclase"/>
</dbReference>
<dbReference type="PANTHER" id="PTHR44757:SF2">
    <property type="entry name" value="BIOFILM ARCHITECTURE MAINTENANCE PROTEIN MBAA"/>
    <property type="match status" value="1"/>
</dbReference>
<organism evidence="4 5">
    <name type="scientific">Candidatus Sulfobium mesophilum</name>
    <dbReference type="NCBI Taxonomy" id="2016548"/>
    <lineage>
        <taxon>Bacteria</taxon>
        <taxon>Pseudomonadati</taxon>
        <taxon>Nitrospirota</taxon>
        <taxon>Nitrospiria</taxon>
        <taxon>Nitrospirales</taxon>
        <taxon>Nitrospiraceae</taxon>
        <taxon>Candidatus Sulfobium</taxon>
    </lineage>
</organism>
<dbReference type="PANTHER" id="PTHR44757">
    <property type="entry name" value="DIGUANYLATE CYCLASE DGCP"/>
    <property type="match status" value="1"/>
</dbReference>
<keyword evidence="1" id="KW-0472">Membrane</keyword>
<dbReference type="SMART" id="SM00052">
    <property type="entry name" value="EAL"/>
    <property type="match status" value="1"/>
</dbReference>
<evidence type="ECO:0008006" key="6">
    <source>
        <dbReference type="Google" id="ProtNLM"/>
    </source>
</evidence>
<evidence type="ECO:0000313" key="4">
    <source>
        <dbReference type="EMBL" id="SPQ00409.1"/>
    </source>
</evidence>
<dbReference type="CDD" id="cd01948">
    <property type="entry name" value="EAL"/>
    <property type="match status" value="1"/>
</dbReference>
<evidence type="ECO:0000256" key="1">
    <source>
        <dbReference type="SAM" id="Phobius"/>
    </source>
</evidence>
<gene>
    <name evidence="4" type="ORF">NBG4_230008</name>
</gene>
<proteinExistence type="predicted"/>